<comment type="caution">
    <text evidence="6">The sequence shown here is derived from an EMBL/GenBank/DDBJ whole genome shotgun (WGS) entry which is preliminary data.</text>
</comment>
<evidence type="ECO:0000256" key="5">
    <source>
        <dbReference type="SAM" id="Coils"/>
    </source>
</evidence>
<dbReference type="RefSeq" id="XP_043048160.1">
    <property type="nucleotide sequence ID" value="XM_043192496.1"/>
</dbReference>
<dbReference type="Pfam" id="PF06644">
    <property type="entry name" value="ATP11"/>
    <property type="match status" value="1"/>
</dbReference>
<dbReference type="EMBL" id="JAHMUF010000017">
    <property type="protein sequence ID" value="KAG7192610.1"/>
    <property type="molecule type" value="Genomic_DNA"/>
</dbReference>
<evidence type="ECO:0000256" key="2">
    <source>
        <dbReference type="ARBA" id="ARBA00009116"/>
    </source>
</evidence>
<comment type="similarity">
    <text evidence="2">Belongs to the ATP11 family.</text>
</comment>
<dbReference type="PANTHER" id="PTHR13126">
    <property type="entry name" value="CHAPERONE ATP11"/>
    <property type="match status" value="1"/>
</dbReference>
<dbReference type="PANTHER" id="PTHR13126:SF0">
    <property type="entry name" value="ATP SYNTHASE MITOCHONDRIAL F1 COMPLEX ASSEMBLY FACTOR 1"/>
    <property type="match status" value="1"/>
</dbReference>
<keyword evidence="7" id="KW-1185">Reference proteome</keyword>
<dbReference type="GO" id="GO:0005739">
    <property type="term" value="C:mitochondrion"/>
    <property type="evidence" value="ECO:0007669"/>
    <property type="project" value="UniProtKB-SubCell"/>
</dbReference>
<evidence type="ECO:0000313" key="7">
    <source>
        <dbReference type="Proteomes" id="UP000790833"/>
    </source>
</evidence>
<sequence>MISLTKVIARSRLYVPAARATAVRGATRFQSDLAQRYQDKLAKKAKELGLKDTTELKTHLKDDIDRIKKEMNAIDPLKELEEYERRQAAEVKRENQDGDPHTIKIRRPVDKLEPKAPYKTMESYIDVDKILELPNEHIQVIWKARFELDPRNLHAVLTSEQFAKIYVNAFKNPSFILPIPKGDGYEMHFVQWQFVGPETTHCMITTVAEYKLHKEYAKPHTSITFHQELIANKNLVLMNGYCETESSLSMDEAQLLVLNVQRFYGGVGNEEGAATRQKLLQDFTSGTETFDMDALVKEATSFE</sequence>
<comment type="subcellular location">
    <subcellularLocation>
        <location evidence="1">Mitochondrion</location>
    </subcellularLocation>
</comment>
<proteinExistence type="inferred from homology"/>
<dbReference type="Proteomes" id="UP000790833">
    <property type="component" value="Unassembled WGS sequence"/>
</dbReference>
<keyword evidence="5" id="KW-0175">Coiled coil</keyword>
<evidence type="ECO:0000256" key="4">
    <source>
        <dbReference type="ARBA" id="ARBA00023128"/>
    </source>
</evidence>
<reference evidence="6" key="1">
    <citation type="submission" date="2021-03" db="EMBL/GenBank/DDBJ databases">
        <authorList>
            <person name="Palmer J.M."/>
        </authorList>
    </citation>
    <scope>NUCLEOTIDE SEQUENCE</scope>
    <source>
        <strain evidence="6">ARV_011</strain>
    </source>
</reference>
<name>A0A9P8AGR1_9ASCO</name>
<evidence type="ECO:0000313" key="6">
    <source>
        <dbReference type="EMBL" id="KAG7192610.1"/>
    </source>
</evidence>
<accession>A0A9P8AGR1</accession>
<dbReference type="InterPro" id="IPR010591">
    <property type="entry name" value="ATP11"/>
</dbReference>
<organism evidence="6 7">
    <name type="scientific">Scheffersomyces spartinae</name>
    <dbReference type="NCBI Taxonomy" id="45513"/>
    <lineage>
        <taxon>Eukaryota</taxon>
        <taxon>Fungi</taxon>
        <taxon>Dikarya</taxon>
        <taxon>Ascomycota</taxon>
        <taxon>Saccharomycotina</taxon>
        <taxon>Pichiomycetes</taxon>
        <taxon>Debaryomycetaceae</taxon>
        <taxon>Scheffersomyces</taxon>
    </lineage>
</organism>
<dbReference type="GeneID" id="66115084"/>
<dbReference type="GO" id="GO:0033615">
    <property type="term" value="P:mitochondrial proton-transporting ATP synthase complex assembly"/>
    <property type="evidence" value="ECO:0007669"/>
    <property type="project" value="TreeGrafter"/>
</dbReference>
<gene>
    <name evidence="6" type="ORF">KQ657_001710</name>
</gene>
<evidence type="ECO:0000256" key="3">
    <source>
        <dbReference type="ARBA" id="ARBA00022946"/>
    </source>
</evidence>
<dbReference type="OrthoDB" id="16535at2759"/>
<protein>
    <submittedName>
        <fullName evidence="6">Uncharacterized protein</fullName>
    </submittedName>
</protein>
<dbReference type="AlphaFoldDB" id="A0A9P8AGR1"/>
<keyword evidence="3" id="KW-0809">Transit peptide</keyword>
<feature type="coiled-coil region" evidence="5">
    <location>
        <begin position="50"/>
        <end position="97"/>
    </location>
</feature>
<keyword evidence="4" id="KW-0496">Mitochondrion</keyword>
<evidence type="ECO:0000256" key="1">
    <source>
        <dbReference type="ARBA" id="ARBA00004173"/>
    </source>
</evidence>